<keyword evidence="1 2" id="KW-0597">Phosphoprotein</keyword>
<proteinExistence type="predicted"/>
<evidence type="ECO:0000256" key="1">
    <source>
        <dbReference type="ARBA" id="ARBA00022553"/>
    </source>
</evidence>
<reference evidence="5" key="1">
    <citation type="journal article" date="2019" name="Int. J. Syst. Evol. Microbiol.">
        <title>The Global Catalogue of Microorganisms (GCM) 10K type strain sequencing project: providing services to taxonomists for standard genome sequencing and annotation.</title>
        <authorList>
            <consortium name="The Broad Institute Genomics Platform"/>
            <consortium name="The Broad Institute Genome Sequencing Center for Infectious Disease"/>
            <person name="Wu L."/>
            <person name="Ma J."/>
        </authorList>
    </citation>
    <scope>NUCLEOTIDE SEQUENCE [LARGE SCALE GENOMIC DNA]</scope>
    <source>
        <strain evidence="5">JCM 3272</strain>
    </source>
</reference>
<dbReference type="Pfam" id="PF00072">
    <property type="entry name" value="Response_reg"/>
    <property type="match status" value="1"/>
</dbReference>
<dbReference type="InterPro" id="IPR050595">
    <property type="entry name" value="Bact_response_regulator"/>
</dbReference>
<dbReference type="PANTHER" id="PTHR44591">
    <property type="entry name" value="STRESS RESPONSE REGULATOR PROTEIN 1"/>
    <property type="match status" value="1"/>
</dbReference>
<evidence type="ECO:0000313" key="5">
    <source>
        <dbReference type="Proteomes" id="UP001501444"/>
    </source>
</evidence>
<dbReference type="PROSITE" id="PS50110">
    <property type="entry name" value="RESPONSE_REGULATORY"/>
    <property type="match status" value="1"/>
</dbReference>
<dbReference type="InterPro" id="IPR011006">
    <property type="entry name" value="CheY-like_superfamily"/>
</dbReference>
<feature type="modified residue" description="4-aspartylphosphate" evidence="2">
    <location>
        <position position="56"/>
    </location>
</feature>
<dbReference type="Proteomes" id="UP001501444">
    <property type="component" value="Unassembled WGS sequence"/>
</dbReference>
<sequence length="136" mass="15101">MDNKLAMVIDDSRAMRGILKRILLPLGFEVREATNGKDALDQIWDDDLKPALALIDWNMPEMNGLEFVMAVRKQKHLRQMTLMMVTTESEHGQIVRALAAGAHEYVIKPFTAEAIIDKLTYLGLVPLAGAEPAVSA</sequence>
<dbReference type="RefSeq" id="WP_344620984.1">
    <property type="nucleotide sequence ID" value="NZ_BAAARV010000145.1"/>
</dbReference>
<protein>
    <submittedName>
        <fullName evidence="4">Chemotaxis response regulator CheY</fullName>
    </submittedName>
</protein>
<keyword evidence="5" id="KW-1185">Reference proteome</keyword>
<evidence type="ECO:0000259" key="3">
    <source>
        <dbReference type="PROSITE" id="PS50110"/>
    </source>
</evidence>
<evidence type="ECO:0000313" key="4">
    <source>
        <dbReference type="EMBL" id="GAA2396272.1"/>
    </source>
</evidence>
<dbReference type="SUPFAM" id="SSF52172">
    <property type="entry name" value="CheY-like"/>
    <property type="match status" value="1"/>
</dbReference>
<accession>A0ABP5VD81</accession>
<evidence type="ECO:0000256" key="2">
    <source>
        <dbReference type="PROSITE-ProRule" id="PRU00169"/>
    </source>
</evidence>
<gene>
    <name evidence="4" type="ORF">GCM10010170_111930</name>
</gene>
<dbReference type="InterPro" id="IPR001789">
    <property type="entry name" value="Sig_transdc_resp-reg_receiver"/>
</dbReference>
<feature type="domain" description="Response regulatory" evidence="3">
    <location>
        <begin position="5"/>
        <end position="123"/>
    </location>
</feature>
<dbReference type="EMBL" id="BAAARV010000145">
    <property type="protein sequence ID" value="GAA2396272.1"/>
    <property type="molecule type" value="Genomic_DNA"/>
</dbReference>
<dbReference type="Gene3D" id="3.40.50.2300">
    <property type="match status" value="1"/>
</dbReference>
<organism evidence="4 5">
    <name type="scientific">Dactylosporangium salmoneum</name>
    <dbReference type="NCBI Taxonomy" id="53361"/>
    <lineage>
        <taxon>Bacteria</taxon>
        <taxon>Bacillati</taxon>
        <taxon>Actinomycetota</taxon>
        <taxon>Actinomycetes</taxon>
        <taxon>Micromonosporales</taxon>
        <taxon>Micromonosporaceae</taxon>
        <taxon>Dactylosporangium</taxon>
    </lineage>
</organism>
<name>A0ABP5VD81_9ACTN</name>
<comment type="caution">
    <text evidence="4">The sequence shown here is derived from an EMBL/GenBank/DDBJ whole genome shotgun (WGS) entry which is preliminary data.</text>
</comment>
<dbReference type="PANTHER" id="PTHR44591:SF3">
    <property type="entry name" value="RESPONSE REGULATORY DOMAIN-CONTAINING PROTEIN"/>
    <property type="match status" value="1"/>
</dbReference>
<dbReference type="SMART" id="SM00448">
    <property type="entry name" value="REC"/>
    <property type="match status" value="1"/>
</dbReference>